<evidence type="ECO:0000256" key="1">
    <source>
        <dbReference type="SAM" id="MobiDB-lite"/>
    </source>
</evidence>
<feature type="region of interest" description="Disordered" evidence="1">
    <location>
        <begin position="101"/>
        <end position="123"/>
    </location>
</feature>
<reference evidence="2" key="1">
    <citation type="submission" date="2020-07" db="EMBL/GenBank/DDBJ databases">
        <authorList>
            <person name="Lin J."/>
        </authorList>
    </citation>
    <scope>NUCLEOTIDE SEQUENCE</scope>
</reference>
<gene>
    <name evidence="2" type="ORF">CB5_LOCUS15904</name>
</gene>
<dbReference type="AlphaFoldDB" id="A0A6V7PPU1"/>
<evidence type="ECO:0000313" key="2">
    <source>
        <dbReference type="EMBL" id="CAD1832693.1"/>
    </source>
</evidence>
<organism evidence="2">
    <name type="scientific">Ananas comosus var. bracteatus</name>
    <name type="common">red pineapple</name>
    <dbReference type="NCBI Taxonomy" id="296719"/>
    <lineage>
        <taxon>Eukaryota</taxon>
        <taxon>Viridiplantae</taxon>
        <taxon>Streptophyta</taxon>
        <taxon>Embryophyta</taxon>
        <taxon>Tracheophyta</taxon>
        <taxon>Spermatophyta</taxon>
        <taxon>Magnoliopsida</taxon>
        <taxon>Liliopsida</taxon>
        <taxon>Poales</taxon>
        <taxon>Bromeliaceae</taxon>
        <taxon>Bromelioideae</taxon>
        <taxon>Ananas</taxon>
    </lineage>
</organism>
<protein>
    <submittedName>
        <fullName evidence="2">Uncharacterized protein</fullName>
    </submittedName>
</protein>
<accession>A0A6V7PPU1</accession>
<name>A0A6V7PPU1_ANACO</name>
<dbReference type="EMBL" id="LR862150">
    <property type="protein sequence ID" value="CAD1832693.1"/>
    <property type="molecule type" value="Genomic_DNA"/>
</dbReference>
<sequence length="138" mass="14992">MYAASPSLLWIWPPKPSSPLTISTFSSSFARRSPEAEREQREEQAQSKGDLELSAEKKGMISDKGVGIEGSGALDQRVVLGWVRSGSGGVRCGRGFSSRRRRLGASSCLTSSPSSMKPAKKRGKSYLLSCQRIRLSNL</sequence>
<feature type="region of interest" description="Disordered" evidence="1">
    <location>
        <begin position="28"/>
        <end position="56"/>
    </location>
</feature>
<feature type="compositionally biased region" description="Basic and acidic residues" evidence="1">
    <location>
        <begin position="32"/>
        <end position="56"/>
    </location>
</feature>
<proteinExistence type="predicted"/>